<dbReference type="EMBL" id="CM007387">
    <property type="protein sequence ID" value="ONK63463.1"/>
    <property type="molecule type" value="Genomic_DNA"/>
</dbReference>
<evidence type="ECO:0000256" key="1">
    <source>
        <dbReference type="SAM" id="MobiDB-lite"/>
    </source>
</evidence>
<evidence type="ECO:0000313" key="3">
    <source>
        <dbReference type="Proteomes" id="UP000243459"/>
    </source>
</evidence>
<keyword evidence="3" id="KW-1185">Reference proteome</keyword>
<dbReference type="Gramene" id="ONK63463">
    <property type="protein sequence ID" value="ONK63463"/>
    <property type="gene ID" value="A4U43_C07F15410"/>
</dbReference>
<accession>A0A5P1ECG0</accession>
<reference evidence="3" key="1">
    <citation type="journal article" date="2017" name="Nat. Commun.">
        <title>The asparagus genome sheds light on the origin and evolution of a young Y chromosome.</title>
        <authorList>
            <person name="Harkess A."/>
            <person name="Zhou J."/>
            <person name="Xu C."/>
            <person name="Bowers J.E."/>
            <person name="Van der Hulst R."/>
            <person name="Ayyampalayam S."/>
            <person name="Mercati F."/>
            <person name="Riccardi P."/>
            <person name="McKain M.R."/>
            <person name="Kakrana A."/>
            <person name="Tang H."/>
            <person name="Ray J."/>
            <person name="Groenendijk J."/>
            <person name="Arikit S."/>
            <person name="Mathioni S.M."/>
            <person name="Nakano M."/>
            <person name="Shan H."/>
            <person name="Telgmann-Rauber A."/>
            <person name="Kanno A."/>
            <person name="Yue Z."/>
            <person name="Chen H."/>
            <person name="Li W."/>
            <person name="Chen Y."/>
            <person name="Xu X."/>
            <person name="Zhang Y."/>
            <person name="Luo S."/>
            <person name="Chen H."/>
            <person name="Gao J."/>
            <person name="Mao Z."/>
            <person name="Pires J.C."/>
            <person name="Luo M."/>
            <person name="Kudrna D."/>
            <person name="Wing R.A."/>
            <person name="Meyers B.C."/>
            <person name="Yi K."/>
            <person name="Kong H."/>
            <person name="Lavrijsen P."/>
            <person name="Sunseri F."/>
            <person name="Falavigna A."/>
            <person name="Ye Y."/>
            <person name="Leebens-Mack J.H."/>
            <person name="Chen G."/>
        </authorList>
    </citation>
    <scope>NUCLEOTIDE SEQUENCE [LARGE SCALE GENOMIC DNA]</scope>
    <source>
        <strain evidence="3">cv. DH0086</strain>
    </source>
</reference>
<evidence type="ECO:0000313" key="2">
    <source>
        <dbReference type="EMBL" id="ONK63463.1"/>
    </source>
</evidence>
<name>A0A5P1ECG0_ASPOF</name>
<feature type="region of interest" description="Disordered" evidence="1">
    <location>
        <begin position="78"/>
        <end position="103"/>
    </location>
</feature>
<protein>
    <submittedName>
        <fullName evidence="2">Uncharacterized protein</fullName>
    </submittedName>
</protein>
<sequence length="103" mass="11474">MERNGSPSTRNRWRKDFSVKQELLSGLMDFATHMAGLPSKEKERVRSSSSNEIMIYLIDDMVKHLHDMENAISSLKADLGFGENDPGSVDDGDSGDDDGVRNN</sequence>
<gene>
    <name evidence="2" type="ORF">A4U43_C07F15410</name>
</gene>
<proteinExistence type="predicted"/>
<dbReference type="AlphaFoldDB" id="A0A5P1ECG0"/>
<dbReference type="Proteomes" id="UP000243459">
    <property type="component" value="Chromosome 7"/>
</dbReference>
<feature type="compositionally biased region" description="Acidic residues" evidence="1">
    <location>
        <begin position="88"/>
        <end position="97"/>
    </location>
</feature>
<organism evidence="2 3">
    <name type="scientific">Asparagus officinalis</name>
    <name type="common">Garden asparagus</name>
    <dbReference type="NCBI Taxonomy" id="4686"/>
    <lineage>
        <taxon>Eukaryota</taxon>
        <taxon>Viridiplantae</taxon>
        <taxon>Streptophyta</taxon>
        <taxon>Embryophyta</taxon>
        <taxon>Tracheophyta</taxon>
        <taxon>Spermatophyta</taxon>
        <taxon>Magnoliopsida</taxon>
        <taxon>Liliopsida</taxon>
        <taxon>Asparagales</taxon>
        <taxon>Asparagaceae</taxon>
        <taxon>Asparagoideae</taxon>
        <taxon>Asparagus</taxon>
    </lineage>
</organism>